<evidence type="ECO:0000313" key="3">
    <source>
        <dbReference type="Proteomes" id="UP001165060"/>
    </source>
</evidence>
<comment type="caution">
    <text evidence="2">The sequence shown here is derived from an EMBL/GenBank/DDBJ whole genome shotgun (WGS) entry which is preliminary data.</text>
</comment>
<keyword evidence="1" id="KW-0812">Transmembrane</keyword>
<keyword evidence="3" id="KW-1185">Reference proteome</keyword>
<feature type="transmembrane region" description="Helical" evidence="1">
    <location>
        <begin position="240"/>
        <end position="259"/>
    </location>
</feature>
<feature type="transmembrane region" description="Helical" evidence="1">
    <location>
        <begin position="212"/>
        <end position="234"/>
    </location>
</feature>
<name>A0ABQ6MSG6_9STRA</name>
<evidence type="ECO:0000256" key="1">
    <source>
        <dbReference type="SAM" id="Phobius"/>
    </source>
</evidence>
<sequence length="535" mass="59564">MVSTSLTAASLSTPSDRKRFLWVSVFILFHVVCSFCAYLVDTGHLGAAGKLFLAVWHTASYSLAPITLSQYVFPEYTLSVPSKLLYGGVSIALLVANLMNSFRSAVEGERDTYNHIIWMIQAVWYLSVWYIFSNEKINSEPATYAKWVMPVAYVALLVKSTLDMIGQYWIGGILFATIFLYLIVGVSCLIAFDKPVDKEARSEDFKIQNQGYYFSACYYSFTVVGATIGLLLVFLRSYSALVLSAGLHVFSVFLAFVTISVTSQAATRESFAPLMLQLYVQCDLLQCFLYLRTRLLSSEFLLMLLLQQCFSLLKFGGVAGLIVERVTGWRVESMLDPMYLQRKGLVDALSQITCAWAAFVAFVAEALFIDNGLTGYYAVVKLLPEFNLTLVENGLMLAIPDASMIDFAYNYSACSVTCSGWNVLNGTPPSERKSIGEVAILYTVLTLLSFVTLAGERSLLFRLAKYMDAKRTDKGRKRDLAKDMVQAAAGFFSKVSLAFVFVIYWLSINSAAYGVWAVANLYSDEDVQRGKILKD</sequence>
<feature type="transmembrane region" description="Helical" evidence="1">
    <location>
        <begin position="52"/>
        <end position="72"/>
    </location>
</feature>
<keyword evidence="1" id="KW-0472">Membrane</keyword>
<feature type="transmembrane region" description="Helical" evidence="1">
    <location>
        <begin position="344"/>
        <end position="369"/>
    </location>
</feature>
<feature type="transmembrane region" description="Helical" evidence="1">
    <location>
        <begin position="115"/>
        <end position="132"/>
    </location>
</feature>
<feature type="transmembrane region" description="Helical" evidence="1">
    <location>
        <begin position="20"/>
        <end position="40"/>
    </location>
</feature>
<proteinExistence type="predicted"/>
<organism evidence="2 3">
    <name type="scientific">Tetraparma gracilis</name>
    <dbReference type="NCBI Taxonomy" id="2962635"/>
    <lineage>
        <taxon>Eukaryota</taxon>
        <taxon>Sar</taxon>
        <taxon>Stramenopiles</taxon>
        <taxon>Ochrophyta</taxon>
        <taxon>Bolidophyceae</taxon>
        <taxon>Parmales</taxon>
        <taxon>Triparmaceae</taxon>
        <taxon>Tetraparma</taxon>
    </lineage>
</organism>
<protein>
    <submittedName>
        <fullName evidence="2">Uncharacterized protein</fullName>
    </submittedName>
</protein>
<gene>
    <name evidence="2" type="ORF">TeGR_g6925</name>
</gene>
<accession>A0ABQ6MSG6</accession>
<evidence type="ECO:0000313" key="2">
    <source>
        <dbReference type="EMBL" id="GMI31298.1"/>
    </source>
</evidence>
<feature type="transmembrane region" description="Helical" evidence="1">
    <location>
        <begin position="439"/>
        <end position="463"/>
    </location>
</feature>
<keyword evidence="1" id="KW-1133">Transmembrane helix</keyword>
<reference evidence="2 3" key="1">
    <citation type="journal article" date="2023" name="Commun. Biol.">
        <title>Genome analysis of Parmales, the sister group of diatoms, reveals the evolutionary specialization of diatoms from phago-mixotrophs to photoautotrophs.</title>
        <authorList>
            <person name="Ban H."/>
            <person name="Sato S."/>
            <person name="Yoshikawa S."/>
            <person name="Yamada K."/>
            <person name="Nakamura Y."/>
            <person name="Ichinomiya M."/>
            <person name="Sato N."/>
            <person name="Blanc-Mathieu R."/>
            <person name="Endo H."/>
            <person name="Kuwata A."/>
            <person name="Ogata H."/>
        </authorList>
    </citation>
    <scope>NUCLEOTIDE SEQUENCE [LARGE SCALE GENOMIC DNA]</scope>
</reference>
<dbReference type="Proteomes" id="UP001165060">
    <property type="component" value="Unassembled WGS sequence"/>
</dbReference>
<feature type="transmembrane region" description="Helical" evidence="1">
    <location>
        <begin position="168"/>
        <end position="192"/>
    </location>
</feature>
<dbReference type="EMBL" id="BRYB01003141">
    <property type="protein sequence ID" value="GMI31298.1"/>
    <property type="molecule type" value="Genomic_DNA"/>
</dbReference>
<feature type="transmembrane region" description="Helical" evidence="1">
    <location>
        <begin position="84"/>
        <end position="103"/>
    </location>
</feature>